<evidence type="ECO:0000313" key="4">
    <source>
        <dbReference type="Proteomes" id="UP000694580"/>
    </source>
</evidence>
<feature type="compositionally biased region" description="Polar residues" evidence="1">
    <location>
        <begin position="211"/>
        <end position="248"/>
    </location>
</feature>
<organism evidence="3 4">
    <name type="scientific">Denticeps clupeoides</name>
    <name type="common">denticle herring</name>
    <dbReference type="NCBI Taxonomy" id="299321"/>
    <lineage>
        <taxon>Eukaryota</taxon>
        <taxon>Metazoa</taxon>
        <taxon>Chordata</taxon>
        <taxon>Craniata</taxon>
        <taxon>Vertebrata</taxon>
        <taxon>Euteleostomi</taxon>
        <taxon>Actinopterygii</taxon>
        <taxon>Neopterygii</taxon>
        <taxon>Teleostei</taxon>
        <taxon>Clupei</taxon>
        <taxon>Clupeiformes</taxon>
        <taxon>Denticipitoidei</taxon>
        <taxon>Denticipitidae</taxon>
        <taxon>Denticeps</taxon>
    </lineage>
</organism>
<dbReference type="Pfam" id="PF11699">
    <property type="entry name" value="CENP-C_C"/>
    <property type="match status" value="1"/>
</dbReference>
<dbReference type="InterPro" id="IPR025974">
    <property type="entry name" value="Mif2/CENP-C_cupin"/>
</dbReference>
<dbReference type="AlphaFoldDB" id="A0AAY4AS22"/>
<feature type="compositionally biased region" description="Polar residues" evidence="1">
    <location>
        <begin position="587"/>
        <end position="599"/>
    </location>
</feature>
<feature type="compositionally biased region" description="Acidic residues" evidence="1">
    <location>
        <begin position="540"/>
        <end position="552"/>
    </location>
</feature>
<reference evidence="3" key="3">
    <citation type="submission" date="2025-09" db="UniProtKB">
        <authorList>
            <consortium name="Ensembl"/>
        </authorList>
    </citation>
    <scope>IDENTIFICATION</scope>
</reference>
<feature type="compositionally biased region" description="Basic and acidic residues" evidence="1">
    <location>
        <begin position="108"/>
        <end position="128"/>
    </location>
</feature>
<reference evidence="3" key="2">
    <citation type="submission" date="2025-08" db="UniProtKB">
        <authorList>
            <consortium name="Ensembl"/>
        </authorList>
    </citation>
    <scope>IDENTIFICATION</scope>
</reference>
<feature type="compositionally biased region" description="Polar residues" evidence="1">
    <location>
        <begin position="384"/>
        <end position="417"/>
    </location>
</feature>
<feature type="compositionally biased region" description="Basic residues" evidence="1">
    <location>
        <begin position="492"/>
        <end position="505"/>
    </location>
</feature>
<protein>
    <recommendedName>
        <fullName evidence="2">Mif2/CENP-C cupin domain-containing protein</fullName>
    </recommendedName>
</protein>
<evidence type="ECO:0000313" key="3">
    <source>
        <dbReference type="Ensembl" id="ENSDCDP00010011140.1"/>
    </source>
</evidence>
<dbReference type="GeneTree" id="ENSGT01140000282920"/>
<keyword evidence="4" id="KW-1185">Reference proteome</keyword>
<evidence type="ECO:0000256" key="1">
    <source>
        <dbReference type="SAM" id="MobiDB-lite"/>
    </source>
</evidence>
<proteinExistence type="predicted"/>
<feature type="compositionally biased region" description="Basic and acidic residues" evidence="1">
    <location>
        <begin position="319"/>
        <end position="337"/>
    </location>
</feature>
<accession>A0AAY4AS22</accession>
<reference evidence="3 4" key="1">
    <citation type="submission" date="2020-06" db="EMBL/GenBank/DDBJ databases">
        <authorList>
            <consortium name="Wellcome Sanger Institute Data Sharing"/>
        </authorList>
    </citation>
    <scope>NUCLEOTIDE SEQUENCE [LARGE SCALE GENOMIC DNA]</scope>
</reference>
<dbReference type="Proteomes" id="UP000694580">
    <property type="component" value="Chromosome 2"/>
</dbReference>
<sequence>MVDKEIPFKGHVPLKTSSPIVAFKDLHPCEDNERLHVSPLLLGLDDEDPIKGDTNKPPSGPEESPLLSNDEFLESPPKKLQLNGHDERTDAQSMQTGKDIVENVESGPLEKDLCGSRESEARPSHDMQEISFQTKLKETLQPKTAGFRKPAPSTRAPSPVEVEDDFLILEDEAPLLFSIPRKTDSRDKPCPQGKSGDSQKQAASKEPEPKPTQTGRGRQKQKGTGNTHIASQTNSATGYTQNVSQSSHLAEKSQDPAVNRRKDEVPSQDLEDQEPPYLHDKQKNKKTHARGKCDKPTNKAKKASLDMRKKSDTAAVTDSEPHEAQAKSKPKFSDRVKKIPQNPKGAASTLKSKEKKADLGRSTQLSKHRVSKKAEQSEEPTYESCGQQNEQSLPDENVLNGSQETRQGPDNPNSPKNSEVPGDYDPDSSGSVLGKRKRNKPGAWWAINIDPFTEDSPPPRPVSTKQKIVKEKKKKKEKKSDSGANFTDGPRKQKAKSKQNSKAKTIKTDNGHGTKKSKTAAGKDQQKLAATEPPVTQSLQEEEENGPSEEQEQLIPMDLSSDRHTQGEMGSKIFDKVYVSAKKHQQCHTSGPESPTQSPVPEKRKRKGLSNKHDSQPPWDNKPSPRCSSQERIKSSMPKACKKKNSSLKSRQDFRKNINVPRRLRDSLATFGAILNSGKPSSIAAKMRTAAKDSARKNLLNSLDDPSDQSSEPTDVLGGGRGFEQDDVPCEIQNSSSVFLEPQGTLPRRVSKRNVRPSACTQKMPNRRISDIEAASLRSGPSSMIELEPYEDSEDITLPSSRDIPVTLSEGDICGPPLRPITLLPEDWQNLIKWLRHLWPAPAKHAGQVITPDHFHWYTYEGRAMGHKVDLVCSTFANGKLLLGSYMKKPLQVDDNTTCVFNVCTSCVRVEVDGLKLNYNSGQTFMVPQGQAYSIHNLTQQPAVLWYHRMLS</sequence>
<feature type="compositionally biased region" description="Basic and acidic residues" evidence="1">
    <location>
        <begin position="291"/>
        <end position="312"/>
    </location>
</feature>
<feature type="region of interest" description="Disordered" evidence="1">
    <location>
        <begin position="699"/>
        <end position="726"/>
    </location>
</feature>
<feature type="region of interest" description="Disordered" evidence="1">
    <location>
        <begin position="177"/>
        <end position="659"/>
    </location>
</feature>
<evidence type="ECO:0000259" key="2">
    <source>
        <dbReference type="Pfam" id="PF11699"/>
    </source>
</evidence>
<name>A0AAY4AS22_9TELE</name>
<dbReference type="Gene3D" id="2.60.120.10">
    <property type="entry name" value="Jelly Rolls"/>
    <property type="match status" value="1"/>
</dbReference>
<feature type="domain" description="Mif2/CENP-C cupin" evidence="2">
    <location>
        <begin position="875"/>
        <end position="947"/>
    </location>
</feature>
<feature type="region of interest" description="Disordered" evidence="1">
    <location>
        <begin position="38"/>
        <end position="159"/>
    </location>
</feature>
<dbReference type="Ensembl" id="ENSDCDT00010011658.1">
    <property type="protein sequence ID" value="ENSDCDP00010011140.1"/>
    <property type="gene ID" value="ENSDCDG00010004917.1"/>
</dbReference>
<feature type="compositionally biased region" description="Basic and acidic residues" evidence="1">
    <location>
        <begin position="249"/>
        <end position="265"/>
    </location>
</feature>
<gene>
    <name evidence="3" type="primary">si:ch211-161h7.4</name>
</gene>
<dbReference type="InterPro" id="IPR014710">
    <property type="entry name" value="RmlC-like_jellyroll"/>
</dbReference>